<reference evidence="1" key="1">
    <citation type="journal article" date="2012" name="Nature">
        <title>The tomato genome sequence provides insights into fleshy fruit evolution.</title>
        <authorList>
            <consortium name="Tomato Genome Consortium"/>
        </authorList>
    </citation>
    <scope>NUCLEOTIDE SEQUENCE [LARGE SCALE GENOMIC DNA]</scope>
    <source>
        <strain evidence="1">cv. Heinz 1706</strain>
    </source>
</reference>
<name>K4CSL3_SOLLC</name>
<dbReference type="PaxDb" id="4081-Solyc09g031560.1.1"/>
<proteinExistence type="predicted"/>
<dbReference type="Gramene" id="Solyc09g031560.1.1">
    <property type="protein sequence ID" value="Solyc09g031560.1.1"/>
    <property type="gene ID" value="Solyc09g031560.1"/>
</dbReference>
<protein>
    <submittedName>
        <fullName evidence="1">Uncharacterized protein</fullName>
    </submittedName>
</protein>
<dbReference type="AlphaFoldDB" id="K4CSL3"/>
<dbReference type="HOGENOM" id="CLU_3110137_0_0_1"/>
<dbReference type="InParanoid" id="K4CSL3"/>
<evidence type="ECO:0000313" key="1">
    <source>
        <dbReference type="EnsemblPlants" id="Solyc09g031560.1.1"/>
    </source>
</evidence>
<reference evidence="1" key="2">
    <citation type="submission" date="2013-04" db="UniProtKB">
        <authorList>
            <consortium name="EnsemblPlants"/>
        </authorList>
    </citation>
    <scope>IDENTIFICATION</scope>
    <source>
        <strain evidence="1">cv. Heinz 1706</strain>
    </source>
</reference>
<evidence type="ECO:0000313" key="2">
    <source>
        <dbReference type="Proteomes" id="UP000004994"/>
    </source>
</evidence>
<accession>K4CSL3</accession>
<dbReference type="Proteomes" id="UP000004994">
    <property type="component" value="Chromosome 9"/>
</dbReference>
<organism evidence="1">
    <name type="scientific">Solanum lycopersicum</name>
    <name type="common">Tomato</name>
    <name type="synonym">Lycopersicon esculentum</name>
    <dbReference type="NCBI Taxonomy" id="4081"/>
    <lineage>
        <taxon>Eukaryota</taxon>
        <taxon>Viridiplantae</taxon>
        <taxon>Streptophyta</taxon>
        <taxon>Embryophyta</taxon>
        <taxon>Tracheophyta</taxon>
        <taxon>Spermatophyta</taxon>
        <taxon>Magnoliopsida</taxon>
        <taxon>eudicotyledons</taxon>
        <taxon>Gunneridae</taxon>
        <taxon>Pentapetalae</taxon>
        <taxon>asterids</taxon>
        <taxon>lamiids</taxon>
        <taxon>Solanales</taxon>
        <taxon>Solanaceae</taxon>
        <taxon>Solanoideae</taxon>
        <taxon>Solaneae</taxon>
        <taxon>Solanum</taxon>
        <taxon>Solanum subgen. Lycopersicon</taxon>
    </lineage>
</organism>
<keyword evidence="2" id="KW-1185">Reference proteome</keyword>
<sequence>MKNKIGLVCPICNHVLLSSVKKKNDRGYYPITSFISLLCSCQDEMSSLDKW</sequence>
<dbReference type="EnsemblPlants" id="Solyc09g031560.1.1">
    <property type="protein sequence ID" value="Solyc09g031560.1.1"/>
    <property type="gene ID" value="Solyc09g031560.1"/>
</dbReference>